<evidence type="ECO:0000256" key="3">
    <source>
        <dbReference type="RuleBase" id="RU000384"/>
    </source>
</evidence>
<dbReference type="GO" id="GO:0004356">
    <property type="term" value="F:glutamine synthetase activity"/>
    <property type="evidence" value="ECO:0007669"/>
    <property type="project" value="InterPro"/>
</dbReference>
<proteinExistence type="inferred from homology"/>
<dbReference type="PANTHER" id="PTHR43785">
    <property type="entry name" value="GAMMA-GLUTAMYLPUTRESCINE SYNTHETASE"/>
    <property type="match status" value="1"/>
</dbReference>
<reference evidence="5 6" key="1">
    <citation type="submission" date="2016-06" db="EMBL/GenBank/DDBJ databases">
        <title>Complete genome sequence of a deep-branching marine Gamma Proteobacterium Woeseia oceani type strain XK5.</title>
        <authorList>
            <person name="Mu D."/>
            <person name="Du Z."/>
        </authorList>
    </citation>
    <scope>NUCLEOTIDE SEQUENCE [LARGE SCALE GENOMIC DNA]</scope>
    <source>
        <strain evidence="5 6">XK5</strain>
    </source>
</reference>
<dbReference type="OrthoDB" id="9789509at2"/>
<dbReference type="KEGG" id="woc:BA177_01670"/>
<dbReference type="InterPro" id="IPR008146">
    <property type="entry name" value="Gln_synth_cat_dom"/>
</dbReference>
<keyword evidence="1" id="KW-0436">Ligase</keyword>
<dbReference type="SUPFAM" id="SSF55931">
    <property type="entry name" value="Glutamine synthetase/guanido kinase"/>
    <property type="match status" value="1"/>
</dbReference>
<dbReference type="GO" id="GO:0006542">
    <property type="term" value="P:glutamine biosynthetic process"/>
    <property type="evidence" value="ECO:0007669"/>
    <property type="project" value="InterPro"/>
</dbReference>
<keyword evidence="6" id="KW-1185">Reference proteome</keyword>
<organism evidence="5 6">
    <name type="scientific">Woeseia oceani</name>
    <dbReference type="NCBI Taxonomy" id="1548547"/>
    <lineage>
        <taxon>Bacteria</taxon>
        <taxon>Pseudomonadati</taxon>
        <taxon>Pseudomonadota</taxon>
        <taxon>Gammaproteobacteria</taxon>
        <taxon>Woeseiales</taxon>
        <taxon>Woeseiaceae</taxon>
        <taxon>Woeseia</taxon>
    </lineage>
</organism>
<dbReference type="PROSITE" id="PS51987">
    <property type="entry name" value="GS_CATALYTIC"/>
    <property type="match status" value="1"/>
</dbReference>
<dbReference type="InterPro" id="IPR014746">
    <property type="entry name" value="Gln_synth/guanido_kin_cat_dom"/>
</dbReference>
<accession>A0A193LC34</accession>
<evidence type="ECO:0000256" key="2">
    <source>
        <dbReference type="PROSITE-ProRule" id="PRU01331"/>
    </source>
</evidence>
<gene>
    <name evidence="5" type="ORF">BA177_01670</name>
</gene>
<name>A0A193LC34_9GAMM</name>
<dbReference type="Gene3D" id="3.30.590.10">
    <property type="entry name" value="Glutamine synthetase/guanido kinase, catalytic domain"/>
    <property type="match status" value="1"/>
</dbReference>
<dbReference type="AlphaFoldDB" id="A0A193LC34"/>
<protein>
    <recommendedName>
        <fullName evidence="4">GS catalytic domain-containing protein</fullName>
    </recommendedName>
</protein>
<dbReference type="Proteomes" id="UP000092695">
    <property type="component" value="Chromosome"/>
</dbReference>
<dbReference type="STRING" id="1548547.BA177_01670"/>
<dbReference type="Pfam" id="PF00120">
    <property type="entry name" value="Gln-synt_C"/>
    <property type="match status" value="1"/>
</dbReference>
<comment type="similarity">
    <text evidence="2 3">Belongs to the glutamine synthetase family.</text>
</comment>
<dbReference type="GO" id="GO:0006598">
    <property type="term" value="P:polyamine catabolic process"/>
    <property type="evidence" value="ECO:0007669"/>
    <property type="project" value="TreeGrafter"/>
</dbReference>
<sequence length="446" mass="48708">MSTAKDFFAANPHLDSLDLMIVDANGCLRGKRLPADEISAAMDKGVLLPQSLYASDICGHTVSGTGLGIESGDQDRLCYPDPKTLRLVPGSDGRAAQCMLDMQNDAGGPNEASSRQVLRNVIARFHERGLKPTVAIELEFYLLRSRLDQHGMPCPLLDPVSGTTTTQTQVLSLDDLDDVAPFIDAVRDAAALQSVPASAASAEYAPGQYEINLRHTDDPLAACDDAIYLKRIVRRAAKQHDMLATFMAKPFEHLSGSGSHIHISLPDDNGVNRFAVEPETLKMAIAGLQRTMREAMLLYAPNANSFRRYQEGSYVPMSPSWGYNNRSVALRIPGGSVDATRIEHRTPGADCNPYLAMAAVLGGILYGLDEGKQPQPAIEGNAATQCETSLPTDWLTAINEFNNSRWAADYIGTEFQTLLSIIKRAEFAEFQRRVPALDIEWYLHSA</sequence>
<feature type="domain" description="GS catalytic" evidence="4">
    <location>
        <begin position="114"/>
        <end position="446"/>
    </location>
</feature>
<evidence type="ECO:0000313" key="5">
    <source>
        <dbReference type="EMBL" id="ANO50095.1"/>
    </source>
</evidence>
<dbReference type="SUPFAM" id="SSF54368">
    <property type="entry name" value="Glutamine synthetase, N-terminal domain"/>
    <property type="match status" value="1"/>
</dbReference>
<dbReference type="RefSeq" id="WP_068612168.1">
    <property type="nucleotide sequence ID" value="NZ_CP016268.1"/>
</dbReference>
<dbReference type="Gene3D" id="3.10.20.70">
    <property type="entry name" value="Glutamine synthetase, N-terminal domain"/>
    <property type="match status" value="1"/>
</dbReference>
<evidence type="ECO:0000256" key="1">
    <source>
        <dbReference type="ARBA" id="ARBA00022598"/>
    </source>
</evidence>
<dbReference type="PANTHER" id="PTHR43785:SF12">
    <property type="entry name" value="TYPE-1 GLUTAMINE SYNTHETASE 2"/>
    <property type="match status" value="1"/>
</dbReference>
<dbReference type="EMBL" id="CP016268">
    <property type="protein sequence ID" value="ANO50095.1"/>
    <property type="molecule type" value="Genomic_DNA"/>
</dbReference>
<evidence type="ECO:0000313" key="6">
    <source>
        <dbReference type="Proteomes" id="UP000092695"/>
    </source>
</evidence>
<evidence type="ECO:0000259" key="4">
    <source>
        <dbReference type="PROSITE" id="PS51987"/>
    </source>
</evidence>
<dbReference type="InterPro" id="IPR036651">
    <property type="entry name" value="Gln_synt_N_sf"/>
</dbReference>
<dbReference type="SMART" id="SM01230">
    <property type="entry name" value="Gln-synt_C"/>
    <property type="match status" value="1"/>
</dbReference>